<dbReference type="Proteomes" id="UP000230066">
    <property type="component" value="Unassembled WGS sequence"/>
</dbReference>
<accession>A0A4E0RBS8</accession>
<gene>
    <name evidence="1" type="ORF">D915_010421</name>
</gene>
<dbReference type="AlphaFoldDB" id="A0A4E0RBS8"/>
<name>A0A4E0RBS8_FASHE</name>
<evidence type="ECO:0000313" key="1">
    <source>
        <dbReference type="EMBL" id="THD18937.1"/>
    </source>
</evidence>
<protein>
    <submittedName>
        <fullName evidence="1">Uncharacterized protein</fullName>
    </submittedName>
</protein>
<evidence type="ECO:0000313" key="2">
    <source>
        <dbReference type="Proteomes" id="UP000230066"/>
    </source>
</evidence>
<organism evidence="1 2">
    <name type="scientific">Fasciola hepatica</name>
    <name type="common">Liver fluke</name>
    <dbReference type="NCBI Taxonomy" id="6192"/>
    <lineage>
        <taxon>Eukaryota</taxon>
        <taxon>Metazoa</taxon>
        <taxon>Spiralia</taxon>
        <taxon>Lophotrochozoa</taxon>
        <taxon>Platyhelminthes</taxon>
        <taxon>Trematoda</taxon>
        <taxon>Digenea</taxon>
        <taxon>Plagiorchiida</taxon>
        <taxon>Echinostomata</taxon>
        <taxon>Echinostomatoidea</taxon>
        <taxon>Fasciolidae</taxon>
        <taxon>Fasciola</taxon>
    </lineage>
</organism>
<sequence length="94" mass="11184">MPRSFDCRPRFLTAFLIGFVPVYHDSRWINVRRVYTQITRPTVHNASFVIPNQQIYILSYQLFGDPSFVVLHLNTIVSRSFCFPRLRQFFCPRA</sequence>
<keyword evidence="2" id="KW-1185">Reference proteome</keyword>
<dbReference type="EMBL" id="JXXN02007920">
    <property type="protein sequence ID" value="THD18937.1"/>
    <property type="molecule type" value="Genomic_DNA"/>
</dbReference>
<comment type="caution">
    <text evidence="1">The sequence shown here is derived from an EMBL/GenBank/DDBJ whole genome shotgun (WGS) entry which is preliminary data.</text>
</comment>
<proteinExistence type="predicted"/>
<reference evidence="1" key="1">
    <citation type="submission" date="2019-03" db="EMBL/GenBank/DDBJ databases">
        <title>Improved annotation for the trematode Fasciola hepatica.</title>
        <authorList>
            <person name="Choi Y.-J."/>
            <person name="Martin J."/>
            <person name="Mitreva M."/>
        </authorList>
    </citation>
    <scope>NUCLEOTIDE SEQUENCE [LARGE SCALE GENOMIC DNA]</scope>
</reference>